<evidence type="ECO:0000313" key="1">
    <source>
        <dbReference type="EMBL" id="KAL1849371.1"/>
    </source>
</evidence>
<keyword evidence="2" id="KW-1185">Reference proteome</keyword>
<dbReference type="Proteomes" id="UP001583177">
    <property type="component" value="Unassembled WGS sequence"/>
</dbReference>
<reference evidence="1 2" key="1">
    <citation type="journal article" date="2024" name="IMA Fungus">
        <title>IMA Genome - F19 : A genome assembly and annotation guide to empower mycologists, including annotated draft genome sequences of Ceratocystis pirilliformis, Diaporthe australafricana, Fusarium ophioides, Paecilomyces lecythidis, and Sporothrix stenoceras.</title>
        <authorList>
            <person name="Aylward J."/>
            <person name="Wilson A.M."/>
            <person name="Visagie C.M."/>
            <person name="Spraker J."/>
            <person name="Barnes I."/>
            <person name="Buitendag C."/>
            <person name="Ceriani C."/>
            <person name="Del Mar Angel L."/>
            <person name="du Plessis D."/>
            <person name="Fuchs T."/>
            <person name="Gasser K."/>
            <person name="Kramer D."/>
            <person name="Li W."/>
            <person name="Munsamy K."/>
            <person name="Piso A."/>
            <person name="Price J.L."/>
            <person name="Sonnekus B."/>
            <person name="Thomas C."/>
            <person name="van der Nest A."/>
            <person name="van Dijk A."/>
            <person name="van Heerden A."/>
            <person name="van Vuuren N."/>
            <person name="Yilmaz N."/>
            <person name="Duong T.A."/>
            <person name="van der Merwe N.A."/>
            <person name="Wingfield M.J."/>
            <person name="Wingfield B.D."/>
        </authorList>
    </citation>
    <scope>NUCLEOTIDE SEQUENCE [LARGE SCALE GENOMIC DNA]</scope>
    <source>
        <strain evidence="1 2">CMW 18300</strain>
    </source>
</reference>
<accession>A0ABR3VZK8</accession>
<comment type="caution">
    <text evidence="1">The sequence shown here is derived from an EMBL/GenBank/DDBJ whole genome shotgun (WGS) entry which is preliminary data.</text>
</comment>
<proteinExistence type="predicted"/>
<name>A0ABR3VZK8_9PEZI</name>
<evidence type="ECO:0000313" key="2">
    <source>
        <dbReference type="Proteomes" id="UP001583177"/>
    </source>
</evidence>
<dbReference type="EMBL" id="JAWRVE010000202">
    <property type="protein sequence ID" value="KAL1849371.1"/>
    <property type="molecule type" value="Genomic_DNA"/>
</dbReference>
<protein>
    <submittedName>
        <fullName evidence="1">Uncharacterized protein</fullName>
    </submittedName>
</protein>
<organism evidence="1 2">
    <name type="scientific">Diaporthe australafricana</name>
    <dbReference type="NCBI Taxonomy" id="127596"/>
    <lineage>
        <taxon>Eukaryota</taxon>
        <taxon>Fungi</taxon>
        <taxon>Dikarya</taxon>
        <taxon>Ascomycota</taxon>
        <taxon>Pezizomycotina</taxon>
        <taxon>Sordariomycetes</taxon>
        <taxon>Sordariomycetidae</taxon>
        <taxon>Diaporthales</taxon>
        <taxon>Diaporthaceae</taxon>
        <taxon>Diaporthe</taxon>
    </lineage>
</organism>
<gene>
    <name evidence="1" type="ORF">Daus18300_013302</name>
</gene>
<sequence>MRRLRVRDPSGLCWAGAGPISSTMGSQKRSIMERYPRGELIGRHPSRRPRKKKQLAFEMPDVVLDLDAEDSPHVRPFDAQDEAEQKVKWGFNPVVPEVEERVSELTTDMLTDGTRMRQMLAARHHPFKISDHDVLSVALLGGDATAPLPADGEAVDEGARRHNTLLQSRNRALQLNGIPERIQARDPNTIIHFMLHRQQLASASQSSASTSAQAKTTGSDTFERAVHRCKSHAQLERLCSSSMSSGHGAISPASLNYIADVLETPGKLFYGSNTQQVLKFVNNFTMRQLSTNTGLNSRLSLLGLLMAANLRLLPAVMQYLHICLSQGFIGNAQDKPETLSAVGDGILKALEQGQGLARGVRPELFTLLTGRTLAVSTVQPALFGSSVVSSEEDPHTHPIYVQILGQLGAFRLLWHSWRRGADERMRQYEPYYYRAFIRCAEVLHDAKSINGLDCTTATGDLEKDAELDLQAIDALDAQNASSSSTTAPYTWHIETQPSWDEIIEVFESAEIHQAVARIDELVASAPMESAVDVDNVIEGRS</sequence>